<comment type="similarity">
    <text evidence="1">Belongs to the ABC transporter superfamily.</text>
</comment>
<dbReference type="PROSITE" id="PS50893">
    <property type="entry name" value="ABC_TRANSPORTER_2"/>
    <property type="match status" value="1"/>
</dbReference>
<dbReference type="Pfam" id="PF00005">
    <property type="entry name" value="ABC_tran"/>
    <property type="match status" value="1"/>
</dbReference>
<sequence length="329" mass="36717">MPSAHEQEGGPMPLLEVKGLSKHYSTKRPASFRKSLVKAVDDVSFHIYEGETYGLVGESGCGKSTLGKALLRLVEPTAGEALYQGEDLNRMPSRQLRASRRQLQMVFQDPYSSLNPRKTIGRTLEEPLIIHGIGSPQERTELALRMLATVGLQEEHYDRLPHELSGGQRQRIGLARALILEPRLVICDEPVSALDVIIQSQIINLMRKLQRELKLTYLFIAHDIGVIRHISDRIGVMYLGKMVEEARTDDLFAQPLHPYTQVLLSAVPIPDPAMKKERMVLQGDIPSPLETVSGCAFHPRCPYAVEACRKQVPLKREVAPGHFAACHLA</sequence>
<feature type="domain" description="ABC transporter" evidence="5">
    <location>
        <begin position="15"/>
        <end position="264"/>
    </location>
</feature>
<accession>A0A1B2DHT9</accession>
<keyword evidence="3" id="KW-0547">Nucleotide-binding</keyword>
<dbReference type="InterPro" id="IPR027417">
    <property type="entry name" value="P-loop_NTPase"/>
</dbReference>
<dbReference type="AlphaFoldDB" id="A0A1B2DHT9"/>
<proteinExistence type="inferred from homology"/>
<organism evidence="6">
    <name type="scientific">Paenibacillus sp. BIHB 4019</name>
    <dbReference type="NCBI Taxonomy" id="1870819"/>
    <lineage>
        <taxon>Bacteria</taxon>
        <taxon>Bacillati</taxon>
        <taxon>Bacillota</taxon>
        <taxon>Bacilli</taxon>
        <taxon>Bacillales</taxon>
        <taxon>Paenibacillaceae</taxon>
        <taxon>Paenibacillus</taxon>
    </lineage>
</organism>
<evidence type="ECO:0000256" key="3">
    <source>
        <dbReference type="ARBA" id="ARBA00022741"/>
    </source>
</evidence>
<dbReference type="PANTHER" id="PTHR43776">
    <property type="entry name" value="TRANSPORT ATP-BINDING PROTEIN"/>
    <property type="match status" value="1"/>
</dbReference>
<dbReference type="NCBIfam" id="NF008453">
    <property type="entry name" value="PRK11308.1"/>
    <property type="match status" value="1"/>
</dbReference>
<dbReference type="InterPro" id="IPR013563">
    <property type="entry name" value="Oligopep_ABC_C"/>
</dbReference>
<dbReference type="GO" id="GO:0055085">
    <property type="term" value="P:transmembrane transport"/>
    <property type="evidence" value="ECO:0007669"/>
    <property type="project" value="UniProtKB-ARBA"/>
</dbReference>
<dbReference type="SMART" id="SM00382">
    <property type="entry name" value="AAA"/>
    <property type="match status" value="1"/>
</dbReference>
<name>A0A1B2DHT9_9BACL</name>
<keyword evidence="2" id="KW-0813">Transport</keyword>
<evidence type="ECO:0000259" key="5">
    <source>
        <dbReference type="PROSITE" id="PS50893"/>
    </source>
</evidence>
<dbReference type="RefSeq" id="WP_150131544.1">
    <property type="nucleotide sequence ID" value="NZ_CP016808.1"/>
</dbReference>
<evidence type="ECO:0000256" key="4">
    <source>
        <dbReference type="ARBA" id="ARBA00022840"/>
    </source>
</evidence>
<dbReference type="InterPro" id="IPR017871">
    <property type="entry name" value="ABC_transporter-like_CS"/>
</dbReference>
<dbReference type="GO" id="GO:0005524">
    <property type="term" value="F:ATP binding"/>
    <property type="evidence" value="ECO:0007669"/>
    <property type="project" value="UniProtKB-KW"/>
</dbReference>
<dbReference type="FunFam" id="3.40.50.300:FF:000016">
    <property type="entry name" value="Oligopeptide ABC transporter ATP-binding component"/>
    <property type="match status" value="1"/>
</dbReference>
<dbReference type="GO" id="GO:0015833">
    <property type="term" value="P:peptide transport"/>
    <property type="evidence" value="ECO:0007669"/>
    <property type="project" value="InterPro"/>
</dbReference>
<evidence type="ECO:0000256" key="1">
    <source>
        <dbReference type="ARBA" id="ARBA00005417"/>
    </source>
</evidence>
<dbReference type="EMBL" id="CP016808">
    <property type="protein sequence ID" value="ANY67256.1"/>
    <property type="molecule type" value="Genomic_DNA"/>
</dbReference>
<dbReference type="InterPro" id="IPR003593">
    <property type="entry name" value="AAA+_ATPase"/>
</dbReference>
<keyword evidence="4 6" id="KW-0067">ATP-binding</keyword>
<dbReference type="SUPFAM" id="SSF52540">
    <property type="entry name" value="P-loop containing nucleoside triphosphate hydrolases"/>
    <property type="match status" value="1"/>
</dbReference>
<dbReference type="Pfam" id="PF08352">
    <property type="entry name" value="oligo_HPY"/>
    <property type="match status" value="1"/>
</dbReference>
<dbReference type="InterPro" id="IPR003439">
    <property type="entry name" value="ABC_transporter-like_ATP-bd"/>
</dbReference>
<dbReference type="CDD" id="cd03257">
    <property type="entry name" value="ABC_NikE_OppD_transporters"/>
    <property type="match status" value="1"/>
</dbReference>
<dbReference type="InterPro" id="IPR050319">
    <property type="entry name" value="ABC_transp_ATP-bind"/>
</dbReference>
<reference evidence="6" key="1">
    <citation type="submission" date="2016-08" db="EMBL/GenBank/DDBJ databases">
        <title>Complete Genome Seqeunce of Paenibacillus sp. BIHB 4019 from tea rhizoplane.</title>
        <authorList>
            <person name="Thakur R."/>
            <person name="Swarnkar M.K."/>
            <person name="Gulati A."/>
        </authorList>
    </citation>
    <scope>NUCLEOTIDE SEQUENCE [LARGE SCALE GENOMIC DNA]</scope>
    <source>
        <strain evidence="6">BIHB4019</strain>
    </source>
</reference>
<protein>
    <submittedName>
        <fullName evidence="6">Peptide ABC transporter ATP-binding protein</fullName>
    </submittedName>
</protein>
<gene>
    <name evidence="6" type="ORF">BBD42_12835</name>
</gene>
<evidence type="ECO:0000256" key="2">
    <source>
        <dbReference type="ARBA" id="ARBA00022448"/>
    </source>
</evidence>
<evidence type="ECO:0000313" key="6">
    <source>
        <dbReference type="EMBL" id="ANY67256.1"/>
    </source>
</evidence>
<dbReference type="PROSITE" id="PS00211">
    <property type="entry name" value="ABC_TRANSPORTER_1"/>
    <property type="match status" value="1"/>
</dbReference>
<dbReference type="NCBIfam" id="TIGR01727">
    <property type="entry name" value="oligo_HPY"/>
    <property type="match status" value="1"/>
</dbReference>
<dbReference type="GO" id="GO:0016887">
    <property type="term" value="F:ATP hydrolysis activity"/>
    <property type="evidence" value="ECO:0007669"/>
    <property type="project" value="InterPro"/>
</dbReference>
<dbReference type="Gene3D" id="3.40.50.300">
    <property type="entry name" value="P-loop containing nucleotide triphosphate hydrolases"/>
    <property type="match status" value="1"/>
</dbReference>